<comment type="caution">
    <text evidence="1">The sequence shown here is derived from an EMBL/GenBank/DDBJ whole genome shotgun (WGS) entry which is preliminary data.</text>
</comment>
<gene>
    <name evidence="1" type="ORF">AVEN_139802_1</name>
</gene>
<dbReference type="SUPFAM" id="SSF47353">
    <property type="entry name" value="Retrovirus capsid dimerization domain-like"/>
    <property type="match status" value="1"/>
</dbReference>
<organism evidence="1 2">
    <name type="scientific">Araneus ventricosus</name>
    <name type="common">Orbweaver spider</name>
    <name type="synonym">Epeira ventricosa</name>
    <dbReference type="NCBI Taxonomy" id="182803"/>
    <lineage>
        <taxon>Eukaryota</taxon>
        <taxon>Metazoa</taxon>
        <taxon>Ecdysozoa</taxon>
        <taxon>Arthropoda</taxon>
        <taxon>Chelicerata</taxon>
        <taxon>Arachnida</taxon>
        <taxon>Araneae</taxon>
        <taxon>Araneomorphae</taxon>
        <taxon>Entelegynae</taxon>
        <taxon>Araneoidea</taxon>
        <taxon>Araneidae</taxon>
        <taxon>Araneus</taxon>
    </lineage>
</organism>
<dbReference type="AlphaFoldDB" id="A0A4Y2SML5"/>
<sequence length="162" mass="19319">MRIEPTTGEKVKSSPNVHHLKQKFHPNVGDISLYLTLFERQIKRGKVPEEMWASHLIGLLPNDMNQLIAREPEEVTEDYEQIKQILMKWYELSAEMFSQMFIKHSKNAEGTWKDFMYQIRTYLQEWIKGLEVETFEQLRDLISTDKIKCRVPTEVKENFIDE</sequence>
<dbReference type="PANTHER" id="PTHR46888:SF1">
    <property type="entry name" value="RIBONUCLEASE H"/>
    <property type="match status" value="1"/>
</dbReference>
<evidence type="ECO:0000313" key="1">
    <source>
        <dbReference type="EMBL" id="GBN89387.1"/>
    </source>
</evidence>
<name>A0A4Y2SML5_ARAVE</name>
<protein>
    <recommendedName>
        <fullName evidence="3">SCAN box domain-containing protein</fullName>
    </recommendedName>
</protein>
<evidence type="ECO:0000313" key="2">
    <source>
        <dbReference type="Proteomes" id="UP000499080"/>
    </source>
</evidence>
<keyword evidence="2" id="KW-1185">Reference proteome</keyword>
<dbReference type="EMBL" id="BGPR01022758">
    <property type="protein sequence ID" value="GBN89387.1"/>
    <property type="molecule type" value="Genomic_DNA"/>
</dbReference>
<dbReference type="PANTHER" id="PTHR46888">
    <property type="entry name" value="ZINC KNUCKLE DOMAINCONTAINING PROTEIN-RELATED"/>
    <property type="match status" value="1"/>
</dbReference>
<evidence type="ECO:0008006" key="3">
    <source>
        <dbReference type="Google" id="ProtNLM"/>
    </source>
</evidence>
<accession>A0A4Y2SML5</accession>
<dbReference type="OrthoDB" id="10066033at2759"/>
<reference evidence="1 2" key="1">
    <citation type="journal article" date="2019" name="Sci. Rep.">
        <title>Orb-weaving spider Araneus ventricosus genome elucidates the spidroin gene catalogue.</title>
        <authorList>
            <person name="Kono N."/>
            <person name="Nakamura H."/>
            <person name="Ohtoshi R."/>
            <person name="Moran D.A.P."/>
            <person name="Shinohara A."/>
            <person name="Yoshida Y."/>
            <person name="Fujiwara M."/>
            <person name="Mori M."/>
            <person name="Tomita M."/>
            <person name="Arakawa K."/>
        </authorList>
    </citation>
    <scope>NUCLEOTIDE SEQUENCE [LARGE SCALE GENOMIC DNA]</scope>
</reference>
<dbReference type="Proteomes" id="UP000499080">
    <property type="component" value="Unassembled WGS sequence"/>
</dbReference>
<proteinExistence type="predicted"/>